<feature type="domain" description="HPt" evidence="2">
    <location>
        <begin position="331"/>
        <end position="385"/>
    </location>
</feature>
<reference evidence="3 4" key="1">
    <citation type="submission" date="2017-10" db="EMBL/GenBank/DDBJ databases">
        <title>Resolving the taxonomy of Roseburia spp., Eubacterium rectale and Agathobacter spp. through phylogenomic analysis.</title>
        <authorList>
            <person name="Sheridan P.O."/>
            <person name="Walker A.W."/>
            <person name="Duncan S.H."/>
            <person name="Scott K.P."/>
            <person name="Toole P.W.O."/>
            <person name="Luis P."/>
            <person name="Flint H.J."/>
        </authorList>
    </citation>
    <scope>NUCLEOTIDE SEQUENCE [LARGE SCALE GENOMIC DNA]</scope>
    <source>
        <strain evidence="3 4">JK623</strain>
    </source>
</reference>
<gene>
    <name evidence="3" type="ORF">CSX02_11620</name>
</gene>
<dbReference type="RefSeq" id="WP_099386792.1">
    <property type="nucleotide sequence ID" value="NZ_JANSWH010000061.1"/>
</dbReference>
<keyword evidence="4" id="KW-1185">Reference proteome</keyword>
<dbReference type="GO" id="GO:0008289">
    <property type="term" value="F:lipid binding"/>
    <property type="evidence" value="ECO:0007669"/>
    <property type="project" value="UniProtKB-KW"/>
</dbReference>
<dbReference type="Proteomes" id="UP000224563">
    <property type="component" value="Unassembled WGS sequence"/>
</dbReference>
<dbReference type="Pfam" id="PF01627">
    <property type="entry name" value="Hpt"/>
    <property type="match status" value="1"/>
</dbReference>
<dbReference type="InterPro" id="IPR036641">
    <property type="entry name" value="HPT_dom_sf"/>
</dbReference>
<evidence type="ECO:0000313" key="3">
    <source>
        <dbReference type="EMBL" id="PHU36814.1"/>
    </source>
</evidence>
<dbReference type="InterPro" id="IPR050270">
    <property type="entry name" value="DegV_domain_contain"/>
</dbReference>
<dbReference type="InterPro" id="IPR043168">
    <property type="entry name" value="DegV_C"/>
</dbReference>
<protein>
    <recommendedName>
        <fullName evidence="2">HPt domain-containing protein</fullName>
    </recommendedName>
</protein>
<dbReference type="PANTHER" id="PTHR33434:SF2">
    <property type="entry name" value="FATTY ACID-BINDING PROTEIN TM_1468"/>
    <property type="match status" value="1"/>
</dbReference>
<sequence>MNKLPVLITTDSVCDLPGQLTEQYHILVNPYYVVTEQGRFRDEIEVGSEDLVSYIRAGNFAKSQSPKVEEYEAFFASCVDQAETIIHIAMGRYASVGYDNATAAAAKFSNVRVFHSKHLSSSLGLIALYAAELAERMMDADTIIEKLEAYTDKVSSAFLLFDLEYMYRAKRLSRFVRNLSYRLLFRPVLYMKQGRIAVKKVMFGRWHPVVRKYVNHLLKHPRDIDTRRVFVTHVALEPDMLDMIKKEILRRVNFESIIFVDASAAISCNCGSGTVGVLFARKSEENGLLPQSNEPMAMLQRMDFLDWRTGMVYVADNAELYIEILQEYLADDKAVLLKTYLDEQNWNDYRVTVHALKSSSKTIGLNELSEEARLLEFACKDGDYAYVCDHHEEVMEHYHSYCRKIEAVIGRESV</sequence>
<proteinExistence type="predicted"/>
<dbReference type="PROSITE" id="PS51482">
    <property type="entry name" value="DEGV"/>
    <property type="match status" value="1"/>
</dbReference>
<dbReference type="Gene3D" id="3.30.1180.10">
    <property type="match status" value="1"/>
</dbReference>
<dbReference type="InterPro" id="IPR003797">
    <property type="entry name" value="DegV"/>
</dbReference>
<name>A0A2G3E0N3_9FIRM</name>
<dbReference type="Gene3D" id="3.40.50.10170">
    <property type="match status" value="1"/>
</dbReference>
<accession>A0A2G3E0N3</accession>
<dbReference type="NCBIfam" id="TIGR00762">
    <property type="entry name" value="DegV"/>
    <property type="match status" value="1"/>
</dbReference>
<dbReference type="Pfam" id="PF02645">
    <property type="entry name" value="DegV"/>
    <property type="match status" value="1"/>
</dbReference>
<dbReference type="PANTHER" id="PTHR33434">
    <property type="entry name" value="DEGV DOMAIN-CONTAINING PROTEIN DR_1986-RELATED"/>
    <property type="match status" value="1"/>
</dbReference>
<dbReference type="Gene3D" id="1.20.120.160">
    <property type="entry name" value="HPT domain"/>
    <property type="match status" value="1"/>
</dbReference>
<evidence type="ECO:0000313" key="4">
    <source>
        <dbReference type="Proteomes" id="UP000224563"/>
    </source>
</evidence>
<keyword evidence="1" id="KW-0446">Lipid-binding</keyword>
<dbReference type="SUPFAM" id="SSF47226">
    <property type="entry name" value="Histidine-containing phosphotransfer domain, HPT domain"/>
    <property type="match status" value="1"/>
</dbReference>
<dbReference type="AlphaFoldDB" id="A0A2G3E0N3"/>
<organism evidence="3 4">
    <name type="scientific">Agathobacter ruminis</name>
    <dbReference type="NCBI Taxonomy" id="1712665"/>
    <lineage>
        <taxon>Bacteria</taxon>
        <taxon>Bacillati</taxon>
        <taxon>Bacillota</taxon>
        <taxon>Clostridia</taxon>
        <taxon>Lachnospirales</taxon>
        <taxon>Lachnospiraceae</taxon>
        <taxon>Agathobacter</taxon>
    </lineage>
</organism>
<dbReference type="InterPro" id="IPR008207">
    <property type="entry name" value="Sig_transdc_His_kin_Hpt_dom"/>
</dbReference>
<reference evidence="3 4" key="2">
    <citation type="submission" date="2017-10" db="EMBL/GenBank/DDBJ databases">
        <authorList>
            <person name="Banno H."/>
            <person name="Chua N.-H."/>
        </authorList>
    </citation>
    <scope>NUCLEOTIDE SEQUENCE [LARGE SCALE GENOMIC DNA]</scope>
    <source>
        <strain evidence="3 4">JK623</strain>
    </source>
</reference>
<dbReference type="GO" id="GO:0000160">
    <property type="term" value="P:phosphorelay signal transduction system"/>
    <property type="evidence" value="ECO:0007669"/>
    <property type="project" value="InterPro"/>
</dbReference>
<dbReference type="SUPFAM" id="SSF82549">
    <property type="entry name" value="DAK1/DegV-like"/>
    <property type="match status" value="1"/>
</dbReference>
<evidence type="ECO:0000256" key="1">
    <source>
        <dbReference type="ARBA" id="ARBA00023121"/>
    </source>
</evidence>
<evidence type="ECO:0000259" key="2">
    <source>
        <dbReference type="Pfam" id="PF01627"/>
    </source>
</evidence>
<comment type="caution">
    <text evidence="3">The sequence shown here is derived from an EMBL/GenBank/DDBJ whole genome shotgun (WGS) entry which is preliminary data.</text>
</comment>
<dbReference type="EMBL" id="PDYG01000123">
    <property type="protein sequence ID" value="PHU36814.1"/>
    <property type="molecule type" value="Genomic_DNA"/>
</dbReference>